<feature type="repeat" description="Solcar" evidence="10">
    <location>
        <begin position="201"/>
        <end position="284"/>
    </location>
</feature>
<evidence type="ECO:0000313" key="13">
    <source>
        <dbReference type="EMBL" id="OCF33919.1"/>
    </source>
</evidence>
<evidence type="ECO:0000256" key="3">
    <source>
        <dbReference type="ARBA" id="ARBA00022448"/>
    </source>
</evidence>
<dbReference type="SUPFAM" id="SSF103506">
    <property type="entry name" value="Mitochondrial carrier"/>
    <property type="match status" value="1"/>
</dbReference>
<dbReference type="InterPro" id="IPR002067">
    <property type="entry name" value="MCP"/>
</dbReference>
<dbReference type="PROSITE" id="PS51257">
    <property type="entry name" value="PROKAR_LIPOPROTEIN"/>
    <property type="match status" value="1"/>
</dbReference>
<dbReference type="PANTHER" id="PTHR46356">
    <property type="entry name" value="MITOCHONDRIAL 2-OXODICARBOXYLATE CARRIER"/>
    <property type="match status" value="1"/>
</dbReference>
<gene>
    <name evidence="13" type="ORF">I316_04262</name>
</gene>
<accession>A0A1B9GS67</accession>
<name>A0A1B9GS67_9TREE</name>
<evidence type="ECO:0000256" key="5">
    <source>
        <dbReference type="ARBA" id="ARBA00022737"/>
    </source>
</evidence>
<evidence type="ECO:0000256" key="12">
    <source>
        <dbReference type="SAM" id="Phobius"/>
    </source>
</evidence>
<keyword evidence="5" id="KW-0677">Repeat</keyword>
<dbReference type="Pfam" id="PF00153">
    <property type="entry name" value="Mito_carr"/>
    <property type="match status" value="3"/>
</dbReference>
<feature type="transmembrane region" description="Helical" evidence="12">
    <location>
        <begin position="16"/>
        <end position="35"/>
    </location>
</feature>
<dbReference type="EMBL" id="KI669502">
    <property type="protein sequence ID" value="OCF33919.1"/>
    <property type="molecule type" value="Genomic_DNA"/>
</dbReference>
<keyword evidence="6" id="KW-0999">Mitochondrion inner membrane</keyword>
<keyword evidence="8" id="KW-0496">Mitochondrion</keyword>
<dbReference type="PANTHER" id="PTHR46356:SF1">
    <property type="entry name" value="MITOCHONDRIAL 2-OXODICARBOXYLATE CARRIER"/>
    <property type="match status" value="1"/>
</dbReference>
<evidence type="ECO:0000256" key="7">
    <source>
        <dbReference type="ARBA" id="ARBA00022989"/>
    </source>
</evidence>
<dbReference type="OrthoDB" id="434783at2759"/>
<dbReference type="InterPro" id="IPR018108">
    <property type="entry name" value="MCP_transmembrane"/>
</dbReference>
<evidence type="ECO:0000256" key="8">
    <source>
        <dbReference type="ARBA" id="ARBA00023128"/>
    </source>
</evidence>
<reference evidence="13 14" key="1">
    <citation type="submission" date="2013-07" db="EMBL/GenBank/DDBJ databases">
        <title>The Genome Sequence of Cryptococcus heveanensis BCC8398.</title>
        <authorList>
            <consortium name="The Broad Institute Genome Sequencing Platform"/>
            <person name="Cuomo C."/>
            <person name="Litvintseva A."/>
            <person name="Chen Y."/>
            <person name="Heitman J."/>
            <person name="Sun S."/>
            <person name="Springer D."/>
            <person name="Dromer F."/>
            <person name="Young S.K."/>
            <person name="Zeng Q."/>
            <person name="Gargeya S."/>
            <person name="Fitzgerald M."/>
            <person name="Abouelleil A."/>
            <person name="Alvarado L."/>
            <person name="Berlin A.M."/>
            <person name="Chapman S.B."/>
            <person name="Dewar J."/>
            <person name="Goldberg J."/>
            <person name="Griggs A."/>
            <person name="Gujja S."/>
            <person name="Hansen M."/>
            <person name="Howarth C."/>
            <person name="Imamovic A."/>
            <person name="Larimer J."/>
            <person name="McCowan C."/>
            <person name="Murphy C."/>
            <person name="Pearson M."/>
            <person name="Priest M."/>
            <person name="Roberts A."/>
            <person name="Saif S."/>
            <person name="Shea T."/>
            <person name="Sykes S."/>
            <person name="Wortman J."/>
            <person name="Nusbaum C."/>
            <person name="Birren B."/>
        </authorList>
    </citation>
    <scope>NUCLEOTIDE SEQUENCE [LARGE SCALE GENOMIC DNA]</scope>
    <source>
        <strain evidence="13 14">BCC8398</strain>
    </source>
</reference>
<feature type="repeat" description="Solcar" evidence="10">
    <location>
        <begin position="108"/>
        <end position="192"/>
    </location>
</feature>
<evidence type="ECO:0000256" key="6">
    <source>
        <dbReference type="ARBA" id="ARBA00022792"/>
    </source>
</evidence>
<evidence type="ECO:0000256" key="11">
    <source>
        <dbReference type="RuleBase" id="RU000488"/>
    </source>
</evidence>
<evidence type="ECO:0000256" key="1">
    <source>
        <dbReference type="ARBA" id="ARBA00004448"/>
    </source>
</evidence>
<protein>
    <submittedName>
        <fullName evidence="13">Solute carrier family 25 (Mitochondrial 2-oxodicarboxylate transporter), member 21</fullName>
    </submittedName>
</protein>
<keyword evidence="4 10" id="KW-0812">Transmembrane</keyword>
<feature type="repeat" description="Solcar" evidence="10">
    <location>
        <begin position="14"/>
        <end position="99"/>
    </location>
</feature>
<evidence type="ECO:0000256" key="2">
    <source>
        <dbReference type="ARBA" id="ARBA00006375"/>
    </source>
</evidence>
<keyword evidence="3 11" id="KW-0813">Transport</keyword>
<sequence>MAAVTKDIKKPLPLPFAYTFASGAIAGCTELLLLYPLDVVKTRQQLDTAKTSTGMVQTFKNIVSQEGPARLYRGIIPPLMMEAPKRAVKFAGNGAWSNFFTNNGQRKNTIALATITGFFAGATESFVVTPFELVKIRMQDKNSAFKGPIDVVKHSFRTAGPLGLYQGMEATWWRHWWWNGGYFGSIFAIKGVMPKANDKKQEIINNLTAGTIGGFIGTALNTPFDVVKSRIQLHGTGEWTYPALFKVARAEGLGALYKGFAPKVLRLAPGGGVLLLVVELLSNVFRQQLGPPYI</sequence>
<organism evidence="13 14">
    <name type="scientific">Kwoniella heveanensis BCC8398</name>
    <dbReference type="NCBI Taxonomy" id="1296120"/>
    <lineage>
        <taxon>Eukaryota</taxon>
        <taxon>Fungi</taxon>
        <taxon>Dikarya</taxon>
        <taxon>Basidiomycota</taxon>
        <taxon>Agaricomycotina</taxon>
        <taxon>Tremellomycetes</taxon>
        <taxon>Tremellales</taxon>
        <taxon>Cryptococcaceae</taxon>
        <taxon>Kwoniella</taxon>
    </lineage>
</organism>
<dbReference type="InterPro" id="IPR023395">
    <property type="entry name" value="MCP_dom_sf"/>
</dbReference>
<proteinExistence type="inferred from homology"/>
<keyword evidence="14" id="KW-1185">Reference proteome</keyword>
<dbReference type="Proteomes" id="UP000092666">
    <property type="component" value="Unassembled WGS sequence"/>
</dbReference>
<dbReference type="GO" id="GO:0055085">
    <property type="term" value="P:transmembrane transport"/>
    <property type="evidence" value="ECO:0007669"/>
    <property type="project" value="InterPro"/>
</dbReference>
<dbReference type="GO" id="GO:0005743">
    <property type="term" value="C:mitochondrial inner membrane"/>
    <property type="evidence" value="ECO:0007669"/>
    <property type="project" value="UniProtKB-SubCell"/>
</dbReference>
<dbReference type="AlphaFoldDB" id="A0A1B9GS67"/>
<comment type="subcellular location">
    <subcellularLocation>
        <location evidence="1">Mitochondrion inner membrane</location>
        <topology evidence="1">Multi-pass membrane protein</topology>
    </subcellularLocation>
</comment>
<keyword evidence="7 12" id="KW-1133">Transmembrane helix</keyword>
<dbReference type="PRINTS" id="PR00926">
    <property type="entry name" value="MITOCARRIER"/>
</dbReference>
<dbReference type="PROSITE" id="PS50920">
    <property type="entry name" value="SOLCAR"/>
    <property type="match status" value="3"/>
</dbReference>
<keyword evidence="9 10" id="KW-0472">Membrane</keyword>
<reference evidence="14" key="2">
    <citation type="submission" date="2013-12" db="EMBL/GenBank/DDBJ databases">
        <title>Evolution of pathogenesis and genome organization in the Tremellales.</title>
        <authorList>
            <person name="Cuomo C."/>
            <person name="Litvintseva A."/>
            <person name="Heitman J."/>
            <person name="Chen Y."/>
            <person name="Sun S."/>
            <person name="Springer D."/>
            <person name="Dromer F."/>
            <person name="Young S."/>
            <person name="Zeng Q."/>
            <person name="Chapman S."/>
            <person name="Gujja S."/>
            <person name="Saif S."/>
            <person name="Birren B."/>
        </authorList>
    </citation>
    <scope>NUCLEOTIDE SEQUENCE [LARGE SCALE GENOMIC DNA]</scope>
    <source>
        <strain evidence="14">BCC8398</strain>
    </source>
</reference>
<evidence type="ECO:0000256" key="10">
    <source>
        <dbReference type="PROSITE-ProRule" id="PRU00282"/>
    </source>
</evidence>
<comment type="similarity">
    <text evidence="2 11">Belongs to the mitochondrial carrier (TC 2.A.29) family.</text>
</comment>
<evidence type="ECO:0000256" key="9">
    <source>
        <dbReference type="ARBA" id="ARBA00023136"/>
    </source>
</evidence>
<evidence type="ECO:0000313" key="14">
    <source>
        <dbReference type="Proteomes" id="UP000092666"/>
    </source>
</evidence>
<dbReference type="Gene3D" id="1.50.40.10">
    <property type="entry name" value="Mitochondrial carrier domain"/>
    <property type="match status" value="1"/>
</dbReference>
<evidence type="ECO:0000256" key="4">
    <source>
        <dbReference type="ARBA" id="ARBA00022692"/>
    </source>
</evidence>
<dbReference type="InterPro" id="IPR051752">
    <property type="entry name" value="Mito_2-oxodicarb_carrier"/>
</dbReference>